<name>A0A8R2JME7_ACYPI</name>
<reference evidence="2" key="1">
    <citation type="submission" date="2010-06" db="EMBL/GenBank/DDBJ databases">
        <authorList>
            <person name="Jiang H."/>
            <person name="Abraham K."/>
            <person name="Ali S."/>
            <person name="Alsbrooks S.L."/>
            <person name="Anim B.N."/>
            <person name="Anosike U.S."/>
            <person name="Attaway T."/>
            <person name="Bandaranaike D.P."/>
            <person name="Battles P.K."/>
            <person name="Bell S.N."/>
            <person name="Bell A.V."/>
            <person name="Beltran B."/>
            <person name="Bickham C."/>
            <person name="Bustamante Y."/>
            <person name="Caleb T."/>
            <person name="Canada A."/>
            <person name="Cardenas V."/>
            <person name="Carter K."/>
            <person name="Chacko J."/>
            <person name="Chandrabose M.N."/>
            <person name="Chavez D."/>
            <person name="Chavez A."/>
            <person name="Chen L."/>
            <person name="Chu H.-S."/>
            <person name="Claassen K.J."/>
            <person name="Cockrell R."/>
            <person name="Collins M."/>
            <person name="Cooper J.A."/>
            <person name="Cree A."/>
            <person name="Curry S.M."/>
            <person name="Da Y."/>
            <person name="Dao M.D."/>
            <person name="Das B."/>
            <person name="Davila M.-L."/>
            <person name="Davy-Carroll L."/>
            <person name="Denson S."/>
            <person name="Dinh H."/>
            <person name="Ebong V.E."/>
            <person name="Edwards J.R."/>
            <person name="Egan A."/>
            <person name="El-Daye J."/>
            <person name="Escobedo L."/>
            <person name="Fernandez S."/>
            <person name="Fernando P.R."/>
            <person name="Flagg N."/>
            <person name="Forbes L.D."/>
            <person name="Fowler R.G."/>
            <person name="Fu Q."/>
            <person name="Gabisi R.A."/>
            <person name="Ganer J."/>
            <person name="Garbino Pronczuk A."/>
            <person name="Garcia R.M."/>
            <person name="Garner T."/>
            <person name="Garrett T.E."/>
            <person name="Gonzalez D.A."/>
            <person name="Hamid H."/>
            <person name="Hawkins E.S."/>
            <person name="Hirani K."/>
            <person name="Hogues M.E."/>
            <person name="Hollins B."/>
            <person name="Hsiao C.-H."/>
            <person name="Jabil R."/>
            <person name="James M.L."/>
            <person name="Jhangiani S.N."/>
            <person name="Johnson B."/>
            <person name="Johnson Q."/>
            <person name="Joshi V."/>
            <person name="Kalu J.B."/>
            <person name="Kam C."/>
            <person name="Kashfia A."/>
            <person name="Keebler J."/>
            <person name="Kisamo H."/>
            <person name="Kovar C.L."/>
            <person name="Lago L.A."/>
            <person name="Lai C.-Y."/>
            <person name="Laidlaw J."/>
            <person name="Lara F."/>
            <person name="Le T.-K."/>
            <person name="Lee S.L."/>
            <person name="Legall F.H."/>
            <person name="Lemon S.J."/>
            <person name="Lewis L.R."/>
            <person name="Li B."/>
            <person name="Liu Y."/>
            <person name="Liu Y.-S."/>
            <person name="Lopez J."/>
            <person name="Lozado R.J."/>
            <person name="Lu J."/>
            <person name="Madu R.C."/>
            <person name="Maheshwari M."/>
            <person name="Maheshwari R."/>
            <person name="Malloy K."/>
            <person name="Martinez E."/>
            <person name="Mathew T."/>
            <person name="Mercado I.C."/>
            <person name="Mercado C."/>
            <person name="Meyer B."/>
            <person name="Montgomery K."/>
            <person name="Morgan M.B."/>
            <person name="Munidasa M."/>
            <person name="Nazareth L.V."/>
            <person name="Nelson J."/>
            <person name="Ng B.M."/>
            <person name="Nguyen N.B."/>
            <person name="Nguyen P.Q."/>
            <person name="Nguyen T."/>
            <person name="Obregon M."/>
            <person name="Okwuonu G.O."/>
            <person name="Onwere C.G."/>
            <person name="Orozco G."/>
            <person name="Parra A."/>
            <person name="Patel S."/>
            <person name="Patil S."/>
            <person name="Perez A."/>
            <person name="Perez Y."/>
            <person name="Pham C."/>
            <person name="Primus E.L."/>
            <person name="Pu L.-L."/>
            <person name="Puazo M."/>
            <person name="Qin X."/>
            <person name="Quiroz J.B."/>
            <person name="Reese J."/>
            <person name="Richards S."/>
            <person name="Rives C.M."/>
            <person name="Robberts R."/>
            <person name="Ruiz S.J."/>
            <person name="Ruiz M.J."/>
            <person name="Santibanez J."/>
            <person name="Schneider B.W."/>
            <person name="Sisson I."/>
            <person name="Smith M."/>
            <person name="Sodergren E."/>
            <person name="Song X.-Z."/>
            <person name="Song B.B."/>
            <person name="Summersgill H."/>
            <person name="Thelus R."/>
            <person name="Thornton R.D."/>
            <person name="Trejos Z.Y."/>
            <person name="Usmani K."/>
            <person name="Vattathil S."/>
            <person name="Villasana D."/>
            <person name="Walker D.L."/>
            <person name="Wang S."/>
            <person name="Wang K."/>
            <person name="White C.S."/>
            <person name="Williams A.C."/>
            <person name="Williamson J."/>
            <person name="Wilson K."/>
            <person name="Woghiren I.O."/>
            <person name="Woodworth J.R."/>
            <person name="Worley K.C."/>
            <person name="Wright R.A."/>
            <person name="Wu W."/>
            <person name="Young L."/>
            <person name="Zhang L."/>
            <person name="Zhang J."/>
            <person name="Zhu Y."/>
            <person name="Muzny D.M."/>
            <person name="Weinstock G."/>
            <person name="Gibbs R.A."/>
        </authorList>
    </citation>
    <scope>NUCLEOTIDE SEQUENCE [LARGE SCALE GENOMIC DNA]</scope>
    <source>
        <strain evidence="2">LSR1</strain>
    </source>
</reference>
<gene>
    <name evidence="1" type="primary">100162443</name>
</gene>
<organism evidence="1 2">
    <name type="scientific">Acyrthosiphon pisum</name>
    <name type="common">Pea aphid</name>
    <dbReference type="NCBI Taxonomy" id="7029"/>
    <lineage>
        <taxon>Eukaryota</taxon>
        <taxon>Metazoa</taxon>
        <taxon>Ecdysozoa</taxon>
        <taxon>Arthropoda</taxon>
        <taxon>Hexapoda</taxon>
        <taxon>Insecta</taxon>
        <taxon>Pterygota</taxon>
        <taxon>Neoptera</taxon>
        <taxon>Paraneoptera</taxon>
        <taxon>Hemiptera</taxon>
        <taxon>Sternorrhyncha</taxon>
        <taxon>Aphidomorpha</taxon>
        <taxon>Aphidoidea</taxon>
        <taxon>Aphididae</taxon>
        <taxon>Macrosiphini</taxon>
        <taxon>Acyrthosiphon</taxon>
    </lineage>
</organism>
<evidence type="ECO:0000313" key="1">
    <source>
        <dbReference type="EnsemblMetazoa" id="XP_029341907.1"/>
    </source>
</evidence>
<sequence>MTIIIGHFLRNTKEALRNLLFNMVNILTSRSLVFQMINRQILNKKSFCFLKIPIESLKLFIKVCVTYCLSLRHSLTIIDNCISKFRSDLWIELKSGNYEYNSVDSEARMPTPKMSSQMRQQTLMKM</sequence>
<dbReference type="AlphaFoldDB" id="A0A8R2JME7"/>
<proteinExistence type="predicted"/>
<keyword evidence="2" id="KW-1185">Reference proteome</keyword>
<dbReference type="EnsemblMetazoa" id="XM_029486047.1">
    <property type="protein sequence ID" value="XP_029341907.1"/>
    <property type="gene ID" value="LOC100162443"/>
</dbReference>
<protein>
    <submittedName>
        <fullName evidence="1">Uncharacterized protein</fullName>
    </submittedName>
</protein>
<reference evidence="1" key="2">
    <citation type="submission" date="2022-06" db="UniProtKB">
        <authorList>
            <consortium name="EnsemblMetazoa"/>
        </authorList>
    </citation>
    <scope>IDENTIFICATION</scope>
</reference>
<evidence type="ECO:0000313" key="2">
    <source>
        <dbReference type="Proteomes" id="UP000007819"/>
    </source>
</evidence>
<dbReference type="Proteomes" id="UP000007819">
    <property type="component" value="Chromosome A1"/>
</dbReference>
<accession>A0A8R2JME7</accession>
<dbReference type="OrthoDB" id="5531344at2759"/>